<evidence type="ECO:0000256" key="1">
    <source>
        <dbReference type="SAM" id="Phobius"/>
    </source>
</evidence>
<dbReference type="Proteomes" id="UP001595974">
    <property type="component" value="Unassembled WGS sequence"/>
</dbReference>
<evidence type="ECO:0000313" key="3">
    <source>
        <dbReference type="Proteomes" id="UP001595974"/>
    </source>
</evidence>
<proteinExistence type="predicted"/>
<dbReference type="RefSeq" id="WP_096444958.1">
    <property type="nucleotide sequence ID" value="NZ_JBHSOG010000102.1"/>
</dbReference>
<organism evidence="2 3">
    <name type="scientific">Thauera sinica</name>
    <dbReference type="NCBI Taxonomy" id="2665146"/>
    <lineage>
        <taxon>Bacteria</taxon>
        <taxon>Pseudomonadati</taxon>
        <taxon>Pseudomonadota</taxon>
        <taxon>Betaproteobacteria</taxon>
        <taxon>Rhodocyclales</taxon>
        <taxon>Zoogloeaceae</taxon>
        <taxon>Thauera</taxon>
    </lineage>
</organism>
<protein>
    <submittedName>
        <fullName evidence="2">DUF3742 family protein</fullName>
    </submittedName>
</protein>
<keyword evidence="1" id="KW-1133">Transmembrane helix</keyword>
<dbReference type="Pfam" id="PF12553">
    <property type="entry name" value="DUF3742"/>
    <property type="match status" value="1"/>
</dbReference>
<dbReference type="InterPro" id="IPR022213">
    <property type="entry name" value="DUF3742"/>
</dbReference>
<feature type="transmembrane region" description="Helical" evidence="1">
    <location>
        <begin position="59"/>
        <end position="81"/>
    </location>
</feature>
<reference evidence="3" key="1">
    <citation type="journal article" date="2019" name="Int. J. Syst. Evol. Microbiol.">
        <title>The Global Catalogue of Microorganisms (GCM) 10K type strain sequencing project: providing services to taxonomists for standard genome sequencing and annotation.</title>
        <authorList>
            <consortium name="The Broad Institute Genomics Platform"/>
            <consortium name="The Broad Institute Genome Sequencing Center for Infectious Disease"/>
            <person name="Wu L."/>
            <person name="Ma J."/>
        </authorList>
    </citation>
    <scope>NUCLEOTIDE SEQUENCE [LARGE SCALE GENOMIC DNA]</scope>
    <source>
        <strain evidence="3">SHR3</strain>
    </source>
</reference>
<dbReference type="EMBL" id="JBHSOG010000102">
    <property type="protein sequence ID" value="MFC5772024.1"/>
    <property type="molecule type" value="Genomic_DNA"/>
</dbReference>
<keyword evidence="3" id="KW-1185">Reference proteome</keyword>
<keyword evidence="1" id="KW-0472">Membrane</keyword>
<keyword evidence="1" id="KW-0812">Transmembrane</keyword>
<gene>
    <name evidence="2" type="ORF">ACFPTN_21800</name>
</gene>
<evidence type="ECO:0000313" key="2">
    <source>
        <dbReference type="EMBL" id="MFC5772024.1"/>
    </source>
</evidence>
<sequence>MATNNPISNAERFGRWLGRGWYAYARGERRVSDWLVVQGLPAGAAVALLWVVKLVVLGMLAYAAFWLALLVVFVVAAAWAAEHVLEKEEYGVLRYKTEQQDHRQSLFYDPINYNDDPDPRFDDH</sequence>
<feature type="transmembrane region" description="Helical" evidence="1">
    <location>
        <begin position="34"/>
        <end position="52"/>
    </location>
</feature>
<comment type="caution">
    <text evidence="2">The sequence shown here is derived from an EMBL/GenBank/DDBJ whole genome shotgun (WGS) entry which is preliminary data.</text>
</comment>
<accession>A0ABW1AY77</accession>
<name>A0ABW1AY77_9RHOO</name>